<sequence length="71" mass="7750">MEDDVPDFDARCDCGHREAEHSMFGPCHGCDGCAPDDDPNAEHTHPYDRCSCTDFRLAADVEASTDFALTG</sequence>
<keyword evidence="2" id="KW-1185">Reference proteome</keyword>
<protein>
    <submittedName>
        <fullName evidence="1">Uncharacterized protein</fullName>
    </submittedName>
</protein>
<evidence type="ECO:0000313" key="1">
    <source>
        <dbReference type="EMBL" id="OFJ53487.1"/>
    </source>
</evidence>
<dbReference type="EMBL" id="MCHX01000024">
    <property type="protein sequence ID" value="OFJ53487.1"/>
    <property type="molecule type" value="Genomic_DNA"/>
</dbReference>
<comment type="caution">
    <text evidence="1">The sequence shown here is derived from an EMBL/GenBank/DDBJ whole genome shotgun (WGS) entry which is preliminary data.</text>
</comment>
<organism evidence="1 2">
    <name type="scientific">Mycolicibacterium grossiae</name>
    <dbReference type="NCBI Taxonomy" id="1552759"/>
    <lineage>
        <taxon>Bacteria</taxon>
        <taxon>Bacillati</taxon>
        <taxon>Actinomycetota</taxon>
        <taxon>Actinomycetes</taxon>
        <taxon>Mycobacteriales</taxon>
        <taxon>Mycobacteriaceae</taxon>
        <taxon>Mycolicibacterium</taxon>
    </lineage>
</organism>
<gene>
    <name evidence="1" type="ORF">BEL07_12085</name>
</gene>
<dbReference type="Proteomes" id="UP000178953">
    <property type="component" value="Unassembled WGS sequence"/>
</dbReference>
<name>A0A1E8Q519_9MYCO</name>
<dbReference type="AlphaFoldDB" id="A0A1E8Q519"/>
<accession>A0A1E8Q519</accession>
<proteinExistence type="predicted"/>
<reference evidence="1 2" key="1">
    <citation type="submission" date="2016-09" db="EMBL/GenBank/DDBJ databases">
        <title>genome sequence of Mycobacterium sp. 739 SCH.</title>
        <authorList>
            <person name="Greninger A.L."/>
            <person name="Qin X."/>
            <person name="Jerome K."/>
            <person name="Vora S."/>
            <person name="Quinn K."/>
        </authorList>
    </citation>
    <scope>NUCLEOTIDE SEQUENCE [LARGE SCALE GENOMIC DNA]</scope>
    <source>
        <strain evidence="1 2">SCH</strain>
    </source>
</reference>
<evidence type="ECO:0000313" key="2">
    <source>
        <dbReference type="Proteomes" id="UP000178953"/>
    </source>
</evidence>